<evidence type="ECO:0000313" key="5">
    <source>
        <dbReference type="EMBL" id="KAF2077732.1"/>
    </source>
</evidence>
<feature type="region of interest" description="Disordered" evidence="2">
    <location>
        <begin position="729"/>
        <end position="764"/>
    </location>
</feature>
<dbReference type="PANTHER" id="PTHR46096:SF3">
    <property type="entry name" value="PERFORIN-1"/>
    <property type="match status" value="1"/>
</dbReference>
<dbReference type="InterPro" id="IPR011050">
    <property type="entry name" value="Pectin_lyase_fold/virulence"/>
</dbReference>
<dbReference type="PROSITE" id="PS51412">
    <property type="entry name" value="MACPF_2"/>
    <property type="match status" value="1"/>
</dbReference>
<dbReference type="GO" id="GO:0051607">
    <property type="term" value="P:defense response to virus"/>
    <property type="evidence" value="ECO:0007669"/>
    <property type="project" value="TreeGrafter"/>
</dbReference>
<accession>A0A8J4V8E2</accession>
<dbReference type="OrthoDB" id="21110at2759"/>
<feature type="compositionally biased region" description="Polar residues" evidence="2">
    <location>
        <begin position="744"/>
        <end position="759"/>
    </location>
</feature>
<dbReference type="Proteomes" id="UP000695562">
    <property type="component" value="Unassembled WGS sequence"/>
</dbReference>
<dbReference type="InterPro" id="IPR052784">
    <property type="entry name" value="Perforin-1_pore-forming"/>
</dbReference>
<name>A0A8J4V8E2_9MYCE</name>
<dbReference type="InterPro" id="IPR020864">
    <property type="entry name" value="MACPF"/>
</dbReference>
<dbReference type="SUPFAM" id="SSF51126">
    <property type="entry name" value="Pectin lyase-like"/>
    <property type="match status" value="1"/>
</dbReference>
<dbReference type="SMART" id="SM00457">
    <property type="entry name" value="MACPF"/>
    <property type="match status" value="1"/>
</dbReference>
<dbReference type="GO" id="GO:0022829">
    <property type="term" value="F:wide pore channel activity"/>
    <property type="evidence" value="ECO:0007669"/>
    <property type="project" value="TreeGrafter"/>
</dbReference>
<keyword evidence="6" id="KW-1185">Reference proteome</keyword>
<feature type="chain" id="PRO_5035275791" description="MACPF domain-containing protein" evidence="3">
    <location>
        <begin position="20"/>
        <end position="1128"/>
    </location>
</feature>
<reference evidence="5" key="1">
    <citation type="submission" date="2020-01" db="EMBL/GenBank/DDBJ databases">
        <title>Development of genomics and gene disruption for Polysphondylium violaceum indicates a role for the polyketide synthase stlB in stalk morphogenesis.</title>
        <authorList>
            <person name="Narita B."/>
            <person name="Kawabe Y."/>
            <person name="Kin K."/>
            <person name="Saito T."/>
            <person name="Gibbs R."/>
            <person name="Kuspa A."/>
            <person name="Muzny D."/>
            <person name="Queller D."/>
            <person name="Richards S."/>
            <person name="Strassman J."/>
            <person name="Sucgang R."/>
            <person name="Worley K."/>
            <person name="Schaap P."/>
        </authorList>
    </citation>
    <scope>NUCLEOTIDE SEQUENCE</scope>
    <source>
        <strain evidence="5">QSvi11</strain>
    </source>
</reference>
<keyword evidence="1 3" id="KW-0732">Signal</keyword>
<evidence type="ECO:0000256" key="1">
    <source>
        <dbReference type="ARBA" id="ARBA00022729"/>
    </source>
</evidence>
<organism evidence="5 6">
    <name type="scientific">Polysphondylium violaceum</name>
    <dbReference type="NCBI Taxonomy" id="133409"/>
    <lineage>
        <taxon>Eukaryota</taxon>
        <taxon>Amoebozoa</taxon>
        <taxon>Evosea</taxon>
        <taxon>Eumycetozoa</taxon>
        <taxon>Dictyostelia</taxon>
        <taxon>Dictyosteliales</taxon>
        <taxon>Dictyosteliaceae</taxon>
        <taxon>Polysphondylium</taxon>
    </lineage>
</organism>
<feature type="domain" description="MACPF" evidence="4">
    <location>
        <begin position="491"/>
        <end position="833"/>
    </location>
</feature>
<evidence type="ECO:0000256" key="3">
    <source>
        <dbReference type="SAM" id="SignalP"/>
    </source>
</evidence>
<dbReference type="GO" id="GO:0016020">
    <property type="term" value="C:membrane"/>
    <property type="evidence" value="ECO:0007669"/>
    <property type="project" value="TreeGrafter"/>
</dbReference>
<evidence type="ECO:0000259" key="4">
    <source>
        <dbReference type="PROSITE" id="PS51412"/>
    </source>
</evidence>
<dbReference type="PANTHER" id="PTHR46096">
    <property type="entry name" value="PERFORIN-1"/>
    <property type="match status" value="1"/>
</dbReference>
<dbReference type="AlphaFoldDB" id="A0A8J4V8E2"/>
<evidence type="ECO:0000256" key="2">
    <source>
        <dbReference type="SAM" id="MobiDB-lite"/>
    </source>
</evidence>
<comment type="caution">
    <text evidence="5">The sequence shown here is derived from an EMBL/GenBank/DDBJ whole genome shotgun (WGS) entry which is preliminary data.</text>
</comment>
<protein>
    <recommendedName>
        <fullName evidence="4">MACPF domain-containing protein</fullName>
    </recommendedName>
</protein>
<proteinExistence type="predicted"/>
<dbReference type="EMBL" id="AJWJ01000021">
    <property type="protein sequence ID" value="KAF2077732.1"/>
    <property type="molecule type" value="Genomic_DNA"/>
</dbReference>
<feature type="signal peptide" evidence="3">
    <location>
        <begin position="1"/>
        <end position="19"/>
    </location>
</feature>
<gene>
    <name evidence="5" type="ORF">CYY_000979</name>
</gene>
<evidence type="ECO:0000313" key="6">
    <source>
        <dbReference type="Proteomes" id="UP000695562"/>
    </source>
</evidence>
<sequence length="1128" mass="125641">MRFLLFLSLLISVCLEASSTCVSNCGSHENPFKTFKEAISEISKYKLESGSIPYLIVKQGDYFGIENKGINITIDINIVSTKGSSETTLDCQNAGKAFNVEGPISFSLTGFTIKGCTSGRGGAIYSKNLMTNIEDIAFIENNARLGSAIYSTSSVFNIEACMFYNNNGGHAVHFVGVSSDISNSQFNMNSNDVFCENGNIVSSNAKYGSICVDCSILSAQTDTDICGSSKSSIQCNSDGICQKWIENYSNCPSDCPYLHGCIPNGICNEKDGETFTNCPMDCDPKNQTGWILDSYDYSLSKPIKSMAYFADDSKKIQTTFIPFSDVRSFMAKKYDPVSGRLTTNVIVPKDGDFFFRLTTENIGAIVFVNGRVLFDTFFPFNIQKEFNSERKMLMVQNVPTFVEIVFISHSSNERNIALEWRHETESEYQPIPSTFISYDKEFTCGDNVCNEIKPETCLIDCYAHIEKKCPGQSPPAKLQDFYGNTDSDIVGKLLNNQYIFSLPGMSYMSHAIDIRTGVPNTSPLFDLSYCDNTSFSIVQDPYRGLVYSVPKGLFAQASPKCTMDSTTKTYSNSAHMSKEESQDMSLDVSASGGGGCAFVQVSVSASLSLSQSTKSAKDTETKKDGSLSKTTISCETTKVHLVEPRFHPKFIEDVSNCYVKNNKNKTNENLQKVIQKYGSTYMTHATMGGKLEVITSVDHSFSSNKTSSEVEKAMEMSVSAQVSSKVLSGSASATLGRDSKTTSEEQSTFESNSERSTVQIYGGEPGSYGMNEPNAFATWAKTVDLVPYPIKYKAGYVADILPDSWFFEDGHSVKLLWLINEWKMFKSYLQTRNFKYIDYDQIITQEEELQEQHLQRNDTTYHLNCSLLANFDLEITNSKYKTFYYSNVPSFDGSNPRSNIVISYNDTKGIFSMAFTTKTGASLGIKNVTSPDGSIIYYDIGQSFDIYNIFSSRYYHMVLHPNGTYIISNTINPKSLVFKFNQLTITRQQVSGGVGEGSGTINGKMVVMVYGSLEKEKIYIPLTSTPEQTYTFRTNNDYIGQVLGLSFRYETDQNDPYEKNILMKYESLIVLQACGKESSHCIPKNNYFDENLGLVLSYESWRKETGQSLITVPHENTAQWETLEQLGS</sequence>
<dbReference type="Pfam" id="PF01823">
    <property type="entry name" value="MACPF"/>
    <property type="match status" value="1"/>
</dbReference>